<gene>
    <name evidence="2" type="ORF">PLEPLA_LOCUS10865</name>
</gene>
<organism evidence="2 3">
    <name type="scientific">Pleuronectes platessa</name>
    <name type="common">European plaice</name>
    <dbReference type="NCBI Taxonomy" id="8262"/>
    <lineage>
        <taxon>Eukaryota</taxon>
        <taxon>Metazoa</taxon>
        <taxon>Chordata</taxon>
        <taxon>Craniata</taxon>
        <taxon>Vertebrata</taxon>
        <taxon>Euteleostomi</taxon>
        <taxon>Actinopterygii</taxon>
        <taxon>Neopterygii</taxon>
        <taxon>Teleostei</taxon>
        <taxon>Neoteleostei</taxon>
        <taxon>Acanthomorphata</taxon>
        <taxon>Carangaria</taxon>
        <taxon>Pleuronectiformes</taxon>
        <taxon>Pleuronectoidei</taxon>
        <taxon>Pleuronectidae</taxon>
        <taxon>Pleuronectes</taxon>
    </lineage>
</organism>
<dbReference type="Proteomes" id="UP001153269">
    <property type="component" value="Unassembled WGS sequence"/>
</dbReference>
<feature type="compositionally biased region" description="Basic and acidic residues" evidence="1">
    <location>
        <begin position="94"/>
        <end position="105"/>
    </location>
</feature>
<dbReference type="EMBL" id="CADEAL010000624">
    <property type="protein sequence ID" value="CAB1422947.1"/>
    <property type="molecule type" value="Genomic_DNA"/>
</dbReference>
<feature type="region of interest" description="Disordered" evidence="1">
    <location>
        <begin position="91"/>
        <end position="125"/>
    </location>
</feature>
<comment type="caution">
    <text evidence="2">The sequence shown here is derived from an EMBL/GenBank/DDBJ whole genome shotgun (WGS) entry which is preliminary data.</text>
</comment>
<reference evidence="2" key="1">
    <citation type="submission" date="2020-03" db="EMBL/GenBank/DDBJ databases">
        <authorList>
            <person name="Weist P."/>
        </authorList>
    </citation>
    <scope>NUCLEOTIDE SEQUENCE</scope>
</reference>
<proteinExistence type="predicted"/>
<name>A0A9N7U264_PLEPL</name>
<evidence type="ECO:0000313" key="3">
    <source>
        <dbReference type="Proteomes" id="UP001153269"/>
    </source>
</evidence>
<evidence type="ECO:0000313" key="2">
    <source>
        <dbReference type="EMBL" id="CAB1422947.1"/>
    </source>
</evidence>
<dbReference type="AlphaFoldDB" id="A0A9N7U264"/>
<sequence length="125" mass="13447">MAALAPYCCPIWPFSATLHNSRYGYCDPITSSQGSHNSHGNQFVSRPTSQALQNMSAYDFIVLEKNGQRELDLSRLVDPCREGLGSWVQGEGVSEVRGRAAEGSRSHGGQMDSGDGQADGGSRPE</sequence>
<protein>
    <submittedName>
        <fullName evidence="2">Uncharacterized protein</fullName>
    </submittedName>
</protein>
<accession>A0A9N7U264</accession>
<keyword evidence="3" id="KW-1185">Reference proteome</keyword>
<evidence type="ECO:0000256" key="1">
    <source>
        <dbReference type="SAM" id="MobiDB-lite"/>
    </source>
</evidence>